<dbReference type="Proteomes" id="UP000691718">
    <property type="component" value="Unassembled WGS sequence"/>
</dbReference>
<feature type="region of interest" description="Disordered" evidence="1">
    <location>
        <begin position="1005"/>
        <end position="1028"/>
    </location>
</feature>
<sequence>IVPVLLIAAIARYKCEPISGYNNYGNSASQFGDLLKPPPLPLPIAPVPFHGGKAQRQNTNFGYHYQPAPLITPIQRPSDFKLPAPFYKQYNFNFVPAPQPFSTTPSPSLFQKISGWLFPSQQVNTKVNNYNSESSNKDCNPCNLVPWIPVIKYNLGETNSQPSLSSNYGPPSSTALAQNLVQFRPQPFDTTNQDQRLNQLLLEKPNIPYEISDQTQLSSNIFTNPSSTYGPPSATQQISISSLSPSSSTYSIQKSSYGLSSTSTRPHNSVNGLSFPSYDSPTSTQIPSSYVTPLSSVTVSHEVKTLVPISQTYIPVENDLEVLNTAIPSENIQLPKVSHPIGFKNSYGEDITNSHSLDIPYSLTAIGADSTKIKTHNKFNSLEPNVSVALANPAPFSLNRGRNIHTLQPVALPNLSVSPLPPIFNARPFRPIAFPNYPFRLAHDINYVKKTSNNINVAKSVPVAEFVHSIEYPTTIIESPVIDIDATKSTSNHNKSFRNIPNSYVIDEVRDISPQASEDHVSAATANHDVSFETTGAEFGNNFSENKLPLDMKQYSHVPANHKPDFADLRGAKDEDVDRYRTESNLQSIDSPLLYLKPSAPHKNYENFVLTISTPASQKEYEMYDDITTTVAPKQSNISDDLDESRKYYRKDLPTSTSEHENHPKILQIIVPYIMEQKQGKNNKELGSISQEVQHSLTKEEYQGRKVPVNTEISKYSNDIETSTVLSTTTEQQSTSTVTEYYETELPNTPTVLSDFYNVNDPTFDIIKLQHTIDDWTEQEYSNHYATPDRTRSNEKHAKQIPDEFLTTINPYSHQNTATNDYNYDDFDHEGSSSIQYSVADITNGTFLKSQKEYNTIDRIKNKSETGKDLDDNQKLRIYTAASSFRGTTTTLAPWGSIQTSISPLTNEKVYVVTSKPWRDKTAKTNEFDDKFESKKASSDGDDSITDSFPFKSPRFVSRPPFGFKVSGPALLDSIKSDSSYGFSKGWHQSINNLRSLDQGILSLERPDERVHVKTDEDTAKSEDFDDK</sequence>
<evidence type="ECO:0000256" key="1">
    <source>
        <dbReference type="SAM" id="MobiDB-lite"/>
    </source>
</evidence>
<evidence type="ECO:0000313" key="2">
    <source>
        <dbReference type="EMBL" id="CAG5056135.1"/>
    </source>
</evidence>
<evidence type="ECO:0000313" key="3">
    <source>
        <dbReference type="Proteomes" id="UP000691718"/>
    </source>
</evidence>
<dbReference type="EMBL" id="CAJQZP010001593">
    <property type="protein sequence ID" value="CAG5056135.1"/>
    <property type="molecule type" value="Genomic_DNA"/>
</dbReference>
<protein>
    <submittedName>
        <fullName evidence="2">(apollo) hypothetical protein</fullName>
    </submittedName>
</protein>
<feature type="compositionally biased region" description="Low complexity" evidence="1">
    <location>
        <begin position="236"/>
        <end position="247"/>
    </location>
</feature>
<feature type="compositionally biased region" description="Polar residues" evidence="1">
    <location>
        <begin position="222"/>
        <end position="235"/>
    </location>
</feature>
<name>A0A8S3Y6K9_PARAO</name>
<dbReference type="OrthoDB" id="6630523at2759"/>
<accession>A0A8S3Y6K9</accession>
<feature type="non-terminal residue" evidence="2">
    <location>
        <position position="1028"/>
    </location>
</feature>
<comment type="caution">
    <text evidence="2">The sequence shown here is derived from an EMBL/GenBank/DDBJ whole genome shotgun (WGS) entry which is preliminary data.</text>
</comment>
<gene>
    <name evidence="2" type="ORF">PAPOLLO_LOCUS26661</name>
</gene>
<keyword evidence="3" id="KW-1185">Reference proteome</keyword>
<organism evidence="2 3">
    <name type="scientific">Parnassius apollo</name>
    <name type="common">Apollo butterfly</name>
    <name type="synonym">Papilio apollo</name>
    <dbReference type="NCBI Taxonomy" id="110799"/>
    <lineage>
        <taxon>Eukaryota</taxon>
        <taxon>Metazoa</taxon>
        <taxon>Ecdysozoa</taxon>
        <taxon>Arthropoda</taxon>
        <taxon>Hexapoda</taxon>
        <taxon>Insecta</taxon>
        <taxon>Pterygota</taxon>
        <taxon>Neoptera</taxon>
        <taxon>Endopterygota</taxon>
        <taxon>Lepidoptera</taxon>
        <taxon>Glossata</taxon>
        <taxon>Ditrysia</taxon>
        <taxon>Papilionoidea</taxon>
        <taxon>Papilionidae</taxon>
        <taxon>Parnassiinae</taxon>
        <taxon>Parnassini</taxon>
        <taxon>Parnassius</taxon>
        <taxon>Parnassius</taxon>
    </lineage>
</organism>
<feature type="region of interest" description="Disordered" evidence="1">
    <location>
        <begin position="222"/>
        <end position="247"/>
    </location>
</feature>
<proteinExistence type="predicted"/>
<reference evidence="2" key="1">
    <citation type="submission" date="2021-04" db="EMBL/GenBank/DDBJ databases">
        <authorList>
            <person name="Tunstrom K."/>
        </authorList>
    </citation>
    <scope>NUCLEOTIDE SEQUENCE</scope>
</reference>
<dbReference type="AlphaFoldDB" id="A0A8S3Y6K9"/>